<feature type="region of interest" description="Disordered" evidence="1">
    <location>
        <begin position="823"/>
        <end position="842"/>
    </location>
</feature>
<feature type="compositionally biased region" description="Basic and acidic residues" evidence="1">
    <location>
        <begin position="111"/>
        <end position="121"/>
    </location>
</feature>
<evidence type="ECO:0008006" key="4">
    <source>
        <dbReference type="Google" id="ProtNLM"/>
    </source>
</evidence>
<dbReference type="PANTHER" id="PTHR35391">
    <property type="entry name" value="C2H2-TYPE DOMAIN-CONTAINING PROTEIN-RELATED"/>
    <property type="match status" value="1"/>
</dbReference>
<evidence type="ECO:0000313" key="3">
    <source>
        <dbReference type="Proteomes" id="UP000664169"/>
    </source>
</evidence>
<proteinExistence type="predicted"/>
<feature type="compositionally biased region" description="Polar residues" evidence="1">
    <location>
        <begin position="276"/>
        <end position="291"/>
    </location>
</feature>
<dbReference type="AlphaFoldDB" id="A0A8H3EDI7"/>
<dbReference type="EMBL" id="CAJPDQ010000001">
    <property type="protein sequence ID" value="CAF9903492.1"/>
    <property type="molecule type" value="Genomic_DNA"/>
</dbReference>
<feature type="compositionally biased region" description="Polar residues" evidence="1">
    <location>
        <begin position="823"/>
        <end position="833"/>
    </location>
</feature>
<keyword evidence="3" id="KW-1185">Reference proteome</keyword>
<protein>
    <recommendedName>
        <fullName evidence="4">C2H2-type domain-containing protein</fullName>
    </recommendedName>
</protein>
<sequence length="842" mass="95287">MASEAHPSIAEIAVECRQRLLQYQEETKQIPASEKATASLSDEWIHNRIADFNLWASGIGALSKSRSSLDARLELRPDLRSMVIDLLQLLSLLVEDCIELVKQSAIADQDLKTETKSEDNSSSRSASSRSTATSFDSDSSTELSPATGALSQAKHKVDDVLDQLARVTFAIRQAGTRARLQKADGRENQRDEEDLQKLKTHLTILILSARLPIAELLESSWEILENKLTGIETRLIRNNLKRRHRFLYQQAHSKRLVAKPKTNVTLQPAAAESRSVPEQNPITSTKQRTSEGITLSISEGPLAKVKPIKSEPSLRTDTTATAITAEHKIREDLVRSEQSASRISVTVGKARYPPAPKVENLRLFKCPCCCQTLPARYADRNRWRKHLAEDLSPYTCILPHCPKPENLYTTKEAWKSHLQNEHQMLEYWECLLCGDTPIFESQQAFTDHILQSHSETISPNQIPMLVSSLKYSVPVDIDSCPLCQYADTGQDEIDRDNLLDHIAEHIHDFSIRALPWPSNDKETGPSHLSRSRVSDWDLGNTTQDLMEKHNYVESLSVSTVEYDQWYQEWISKLRLQEDLHPGMQSDEVLRSNYFDNNQYFNETSNTQSSAEGSRDYQKLLATEKLPPFWNVPYSRNFDLDDPEEQIEVLVGGILNTKNSLRVVLRGSGKLEAAKEVAYRVSSESPEHSVCWMVPVRSKKSITYDFRRIGQQLQIDTPQFNDPQELTSNPSAIEEQVWQHLAGDSIGPWLMIFEDIGYEFMELRVDAATATTDEIRRKQRTKDVDSIKCTIPNRSRSCIIFITTDQDFPGFHDGSTTALDLSLSQNRNPEQSDAVTAGSRIDP</sequence>
<evidence type="ECO:0000256" key="1">
    <source>
        <dbReference type="SAM" id="MobiDB-lite"/>
    </source>
</evidence>
<feature type="region of interest" description="Disordered" evidence="1">
    <location>
        <begin position="267"/>
        <end position="291"/>
    </location>
</feature>
<reference evidence="2" key="1">
    <citation type="submission" date="2021-03" db="EMBL/GenBank/DDBJ databases">
        <authorList>
            <person name="Tagirdzhanova G."/>
        </authorList>
    </citation>
    <scope>NUCLEOTIDE SEQUENCE</scope>
</reference>
<feature type="region of interest" description="Disordered" evidence="1">
    <location>
        <begin position="111"/>
        <end position="144"/>
    </location>
</feature>
<dbReference type="Proteomes" id="UP000664169">
    <property type="component" value="Unassembled WGS sequence"/>
</dbReference>
<dbReference type="PANTHER" id="PTHR35391:SF7">
    <property type="entry name" value="C2H2-TYPE DOMAIN-CONTAINING PROTEIN"/>
    <property type="match status" value="1"/>
</dbReference>
<name>A0A8H3EDI7_9LECA</name>
<evidence type="ECO:0000313" key="2">
    <source>
        <dbReference type="EMBL" id="CAF9903492.1"/>
    </source>
</evidence>
<gene>
    <name evidence="2" type="ORF">GOMPHAMPRED_000308</name>
</gene>
<organism evidence="2 3">
    <name type="scientific">Gomphillus americanus</name>
    <dbReference type="NCBI Taxonomy" id="1940652"/>
    <lineage>
        <taxon>Eukaryota</taxon>
        <taxon>Fungi</taxon>
        <taxon>Dikarya</taxon>
        <taxon>Ascomycota</taxon>
        <taxon>Pezizomycotina</taxon>
        <taxon>Lecanoromycetes</taxon>
        <taxon>OSLEUM clade</taxon>
        <taxon>Ostropomycetidae</taxon>
        <taxon>Ostropales</taxon>
        <taxon>Graphidaceae</taxon>
        <taxon>Gomphilloideae</taxon>
        <taxon>Gomphillus</taxon>
    </lineage>
</organism>
<feature type="compositionally biased region" description="Low complexity" evidence="1">
    <location>
        <begin position="122"/>
        <end position="140"/>
    </location>
</feature>
<accession>A0A8H3EDI7</accession>
<comment type="caution">
    <text evidence="2">The sequence shown here is derived from an EMBL/GenBank/DDBJ whole genome shotgun (WGS) entry which is preliminary data.</text>
</comment>
<dbReference type="OrthoDB" id="5365701at2759"/>